<evidence type="ECO:0000256" key="3">
    <source>
        <dbReference type="ARBA" id="ARBA00022692"/>
    </source>
</evidence>
<comment type="subcellular location">
    <subcellularLocation>
        <location evidence="1">Cell membrane</location>
        <topology evidence="1">Multi-pass membrane protein</topology>
    </subcellularLocation>
</comment>
<dbReference type="OrthoDB" id="5933722at2"/>
<feature type="transmembrane region" description="Helical" evidence="6">
    <location>
        <begin position="380"/>
        <end position="404"/>
    </location>
</feature>
<feature type="transmembrane region" description="Helical" evidence="6">
    <location>
        <begin position="21"/>
        <end position="42"/>
    </location>
</feature>
<dbReference type="Pfam" id="PF12704">
    <property type="entry name" value="MacB_PCD"/>
    <property type="match status" value="2"/>
</dbReference>
<evidence type="ECO:0000259" key="7">
    <source>
        <dbReference type="Pfam" id="PF02687"/>
    </source>
</evidence>
<dbReference type="GO" id="GO:0005886">
    <property type="term" value="C:plasma membrane"/>
    <property type="evidence" value="ECO:0007669"/>
    <property type="project" value="UniProtKB-SubCell"/>
</dbReference>
<feature type="transmembrane region" description="Helical" evidence="6">
    <location>
        <begin position="429"/>
        <end position="449"/>
    </location>
</feature>
<feature type="transmembrane region" description="Helical" evidence="6">
    <location>
        <begin position="343"/>
        <end position="364"/>
    </location>
</feature>
<dbReference type="InterPro" id="IPR025857">
    <property type="entry name" value="MacB_PCD"/>
</dbReference>
<evidence type="ECO:0000256" key="6">
    <source>
        <dbReference type="SAM" id="Phobius"/>
    </source>
</evidence>
<protein>
    <submittedName>
        <fullName evidence="9">ABC transporter permease</fullName>
    </submittedName>
</protein>
<feature type="domain" description="ABC3 transporter permease C-terminal" evidence="7">
    <location>
        <begin position="293"/>
        <end position="409"/>
    </location>
</feature>
<evidence type="ECO:0000256" key="4">
    <source>
        <dbReference type="ARBA" id="ARBA00022989"/>
    </source>
</evidence>
<feature type="transmembrane region" description="Helical" evidence="6">
    <location>
        <begin position="677"/>
        <end position="700"/>
    </location>
</feature>
<feature type="domain" description="MacB-like periplasmic core" evidence="8">
    <location>
        <begin position="20"/>
        <end position="242"/>
    </location>
</feature>
<dbReference type="InterPro" id="IPR050250">
    <property type="entry name" value="Macrolide_Exporter_MacB"/>
</dbReference>
<evidence type="ECO:0000256" key="1">
    <source>
        <dbReference type="ARBA" id="ARBA00004651"/>
    </source>
</evidence>
<dbReference type="EMBL" id="RQJO01000011">
    <property type="protein sequence ID" value="RRB00157.1"/>
    <property type="molecule type" value="Genomic_DNA"/>
</dbReference>
<feature type="domain" description="ABC3 transporter permease C-terminal" evidence="7">
    <location>
        <begin position="680"/>
        <end position="793"/>
    </location>
</feature>
<evidence type="ECO:0000313" key="10">
    <source>
        <dbReference type="Proteomes" id="UP000271925"/>
    </source>
</evidence>
<feature type="transmembrane region" description="Helical" evidence="6">
    <location>
        <begin position="761"/>
        <end position="781"/>
    </location>
</feature>
<dbReference type="Proteomes" id="UP000271925">
    <property type="component" value="Unassembled WGS sequence"/>
</dbReference>
<name>A0A3P1BGA5_9BACT</name>
<evidence type="ECO:0000256" key="2">
    <source>
        <dbReference type="ARBA" id="ARBA00022475"/>
    </source>
</evidence>
<evidence type="ECO:0000259" key="8">
    <source>
        <dbReference type="Pfam" id="PF12704"/>
    </source>
</evidence>
<evidence type="ECO:0000256" key="5">
    <source>
        <dbReference type="ARBA" id="ARBA00023136"/>
    </source>
</evidence>
<dbReference type="PANTHER" id="PTHR30572">
    <property type="entry name" value="MEMBRANE COMPONENT OF TRANSPORTER-RELATED"/>
    <property type="match status" value="1"/>
</dbReference>
<dbReference type="InterPro" id="IPR003838">
    <property type="entry name" value="ABC3_permease_C"/>
</dbReference>
<dbReference type="GO" id="GO:0022857">
    <property type="term" value="F:transmembrane transporter activity"/>
    <property type="evidence" value="ECO:0007669"/>
    <property type="project" value="TreeGrafter"/>
</dbReference>
<dbReference type="AlphaFoldDB" id="A0A3P1BGA5"/>
<keyword evidence="5 6" id="KW-0472">Membrane</keyword>
<accession>A0A3P1BGA5</accession>
<keyword evidence="4 6" id="KW-1133">Transmembrane helix</keyword>
<keyword evidence="2" id="KW-1003">Cell membrane</keyword>
<dbReference type="Pfam" id="PF02687">
    <property type="entry name" value="FtsX"/>
    <property type="match status" value="2"/>
</dbReference>
<comment type="caution">
    <text evidence="9">The sequence shown here is derived from an EMBL/GenBank/DDBJ whole genome shotgun (WGS) entry which is preliminary data.</text>
</comment>
<sequence>MIRNYFKIALRNFVKHKGYSAINVSGLAAGMAVAILIGLWIYDELSFNTYHKTYDLVAQVMQHQTVNGRKYTGPATPFPLGRELQTRYGSNFKYVVMSSWEGDHFLSQGDQKITQKGSYMDVDAPRMLALRMLKGSQDGLREPHSILLAESAAHALFGNRDPLNQLIKIDNKLDVKVTGVYEDVPYNARYHEVTFIAPWELYVSSEKWIQRDRDQSNWGDNSFQIFVQIADNTDFDTVNKNILLSKFNNVPPEDRKYKAEVVLQPMHDWRLRSNWENGVKTGGLIEYIWLFGFIGLFVLLLACINFMNLSTARSEKRAKEVGIRKAIGSVRGQLVIQFFNESLLVVICAFTLSLLLVLLVLPWFNEVADKQLRILWEKPLFWLFAVGFTLLTGFVAGSYPALYLSSFQPVKVLKGTFKAGRFASLPRKVLVVIQFTVSLALIIGTIIVYNQIQYSKDRPIGYNRDGLMMIQMKSPDFYGKFDLLRTELKNANVIEELAESSSPLTSVWSNNGGFHWAGKDPNLDVDFATIWVTHEFGKTVGWQFKEGRDFSRQFSSDSSSVVLNEAAVKFMGIKDPVGTVIRWGTGKDMEEFKVVGVIKDMLMLSPYEPVKQTIYLLNYGNVNWINLKLNPNKSASECLTTIEAVFKKHIPSAPFDYKFADVEFGKKFAYEERIGKLATFFAGLAIFISCLGLFGLASFIAEQRTKEIGIRKVLGASTLNLWRLLSSDFIVLILISFSIATPAAWYFMDDWLQQYDYRSEISWWIFAASGIGALLITLLTVSFQSIKAALMNPVKSLRSE</sequence>
<feature type="transmembrane region" description="Helical" evidence="6">
    <location>
        <begin position="287"/>
        <end position="309"/>
    </location>
</feature>
<feature type="transmembrane region" description="Helical" evidence="6">
    <location>
        <begin position="721"/>
        <end position="741"/>
    </location>
</feature>
<reference evidence="9 10" key="1">
    <citation type="submission" date="2018-11" db="EMBL/GenBank/DDBJ databases">
        <authorList>
            <person name="Zhou Z."/>
            <person name="Wang G."/>
        </authorList>
    </citation>
    <scope>NUCLEOTIDE SEQUENCE [LARGE SCALE GENOMIC DNA]</scope>
    <source>
        <strain evidence="9 10">KCTC52004</strain>
    </source>
</reference>
<feature type="domain" description="MacB-like periplasmic core" evidence="8">
    <location>
        <begin position="436"/>
        <end position="601"/>
    </location>
</feature>
<evidence type="ECO:0000313" key="9">
    <source>
        <dbReference type="EMBL" id="RRB00157.1"/>
    </source>
</evidence>
<gene>
    <name evidence="9" type="ORF">EHT25_25655</name>
</gene>
<proteinExistence type="predicted"/>
<organism evidence="9 10">
    <name type="scientific">Larkinella rosea</name>
    <dbReference type="NCBI Taxonomy" id="2025312"/>
    <lineage>
        <taxon>Bacteria</taxon>
        <taxon>Pseudomonadati</taxon>
        <taxon>Bacteroidota</taxon>
        <taxon>Cytophagia</taxon>
        <taxon>Cytophagales</taxon>
        <taxon>Spirosomataceae</taxon>
        <taxon>Larkinella</taxon>
    </lineage>
</organism>
<keyword evidence="3 6" id="KW-0812">Transmembrane</keyword>
<dbReference type="PANTHER" id="PTHR30572:SF18">
    <property type="entry name" value="ABC-TYPE MACROLIDE FAMILY EXPORT SYSTEM PERMEASE COMPONENT 2"/>
    <property type="match status" value="1"/>
</dbReference>
<keyword evidence="10" id="KW-1185">Reference proteome</keyword>